<dbReference type="Gene3D" id="4.10.1000.10">
    <property type="entry name" value="Zinc finger, CCCH-type"/>
    <property type="match status" value="2"/>
</dbReference>
<feature type="coiled-coil region" evidence="6">
    <location>
        <begin position="142"/>
        <end position="197"/>
    </location>
</feature>
<feature type="region of interest" description="Disordered" evidence="7">
    <location>
        <begin position="94"/>
        <end position="141"/>
    </location>
</feature>
<feature type="compositionally biased region" description="Low complexity" evidence="7">
    <location>
        <begin position="120"/>
        <end position="141"/>
    </location>
</feature>
<evidence type="ECO:0000256" key="5">
    <source>
        <dbReference type="PROSITE-ProRule" id="PRU00723"/>
    </source>
</evidence>
<dbReference type="SUPFAM" id="SSF90229">
    <property type="entry name" value="CCCH zinc finger"/>
    <property type="match status" value="2"/>
</dbReference>
<dbReference type="InterPro" id="IPR000571">
    <property type="entry name" value="Znf_CCCH"/>
</dbReference>
<keyword evidence="2" id="KW-0677">Repeat</keyword>
<evidence type="ECO:0000256" key="2">
    <source>
        <dbReference type="ARBA" id="ARBA00022737"/>
    </source>
</evidence>
<feature type="region of interest" description="Disordered" evidence="7">
    <location>
        <begin position="722"/>
        <end position="774"/>
    </location>
</feature>
<keyword evidence="10" id="KW-1185">Reference proteome</keyword>
<feature type="compositionally biased region" description="Basic and acidic residues" evidence="7">
    <location>
        <begin position="722"/>
        <end position="737"/>
    </location>
</feature>
<feature type="compositionally biased region" description="Basic and acidic residues" evidence="7">
    <location>
        <begin position="204"/>
        <end position="220"/>
    </location>
</feature>
<dbReference type="Proteomes" id="UP000192247">
    <property type="component" value="Unassembled WGS sequence"/>
</dbReference>
<organism evidence="9 10">
    <name type="scientific">Tropilaelaps mercedesae</name>
    <dbReference type="NCBI Taxonomy" id="418985"/>
    <lineage>
        <taxon>Eukaryota</taxon>
        <taxon>Metazoa</taxon>
        <taxon>Ecdysozoa</taxon>
        <taxon>Arthropoda</taxon>
        <taxon>Chelicerata</taxon>
        <taxon>Arachnida</taxon>
        <taxon>Acari</taxon>
        <taxon>Parasitiformes</taxon>
        <taxon>Mesostigmata</taxon>
        <taxon>Gamasina</taxon>
        <taxon>Dermanyssoidea</taxon>
        <taxon>Laelapidae</taxon>
        <taxon>Tropilaelaps</taxon>
    </lineage>
</organism>
<evidence type="ECO:0000256" key="7">
    <source>
        <dbReference type="SAM" id="MobiDB-lite"/>
    </source>
</evidence>
<dbReference type="InterPro" id="IPR036855">
    <property type="entry name" value="Znf_CCCH_sf"/>
</dbReference>
<evidence type="ECO:0000256" key="1">
    <source>
        <dbReference type="ARBA" id="ARBA00022723"/>
    </source>
</evidence>
<evidence type="ECO:0000313" key="9">
    <source>
        <dbReference type="EMBL" id="OQR68718.1"/>
    </source>
</evidence>
<dbReference type="InterPro" id="IPR045877">
    <property type="entry name" value="ZFP36-like"/>
</dbReference>
<feature type="compositionally biased region" description="Low complexity" evidence="7">
    <location>
        <begin position="517"/>
        <end position="535"/>
    </location>
</feature>
<gene>
    <name evidence="9" type="ORF">BIW11_12729</name>
</gene>
<dbReference type="AlphaFoldDB" id="A0A1V9X5N7"/>
<dbReference type="FunFam" id="4.10.1000.10:FF:000002">
    <property type="entry name" value="Zinc finger protein 36, C3H1 type-like 1"/>
    <property type="match status" value="1"/>
</dbReference>
<feature type="region of interest" description="Disordered" evidence="7">
    <location>
        <begin position="198"/>
        <end position="227"/>
    </location>
</feature>
<feature type="region of interest" description="Disordered" evidence="7">
    <location>
        <begin position="456"/>
        <end position="492"/>
    </location>
</feature>
<feature type="zinc finger region" description="C3H1-type" evidence="5">
    <location>
        <begin position="231"/>
        <end position="259"/>
    </location>
</feature>
<feature type="region of interest" description="Disordered" evidence="7">
    <location>
        <begin position="507"/>
        <end position="535"/>
    </location>
</feature>
<reference evidence="9 10" key="1">
    <citation type="journal article" date="2017" name="Gigascience">
        <title>Draft genome of the honey bee ectoparasitic mite, Tropilaelaps mercedesae, is shaped by the parasitic life history.</title>
        <authorList>
            <person name="Dong X."/>
            <person name="Armstrong S.D."/>
            <person name="Xia D."/>
            <person name="Makepeace B.L."/>
            <person name="Darby A.C."/>
            <person name="Kadowaki T."/>
        </authorList>
    </citation>
    <scope>NUCLEOTIDE SEQUENCE [LARGE SCALE GENOMIC DNA]</scope>
    <source>
        <strain evidence="9">Wuxi-XJTLU</strain>
    </source>
</reference>
<keyword evidence="1 5" id="KW-0479">Metal-binding</keyword>
<protein>
    <recommendedName>
        <fullName evidence="8">C3H1-type domain-containing protein</fullName>
    </recommendedName>
</protein>
<name>A0A1V9X5N7_9ACAR</name>
<dbReference type="OrthoDB" id="410307at2759"/>
<evidence type="ECO:0000259" key="8">
    <source>
        <dbReference type="PROSITE" id="PS50103"/>
    </source>
</evidence>
<accession>A0A1V9X5N7</accession>
<dbReference type="FunFam" id="4.10.1000.10:FF:000001">
    <property type="entry name" value="zinc finger CCCH domain-containing protein 15-like"/>
    <property type="match status" value="1"/>
</dbReference>
<dbReference type="PANTHER" id="PTHR12547">
    <property type="entry name" value="CCCH ZINC FINGER/TIS11-RELATED"/>
    <property type="match status" value="1"/>
</dbReference>
<evidence type="ECO:0000256" key="4">
    <source>
        <dbReference type="ARBA" id="ARBA00022833"/>
    </source>
</evidence>
<dbReference type="EMBL" id="MNPL01023434">
    <property type="protein sequence ID" value="OQR68718.1"/>
    <property type="molecule type" value="Genomic_DNA"/>
</dbReference>
<feature type="domain" description="C3H1-type" evidence="8">
    <location>
        <begin position="269"/>
        <end position="297"/>
    </location>
</feature>
<dbReference type="GO" id="GO:0008270">
    <property type="term" value="F:zinc ion binding"/>
    <property type="evidence" value="ECO:0007669"/>
    <property type="project" value="UniProtKB-KW"/>
</dbReference>
<dbReference type="GO" id="GO:0003729">
    <property type="term" value="F:mRNA binding"/>
    <property type="evidence" value="ECO:0007669"/>
    <property type="project" value="InterPro"/>
</dbReference>
<dbReference type="PANTHER" id="PTHR12547:SF18">
    <property type="entry name" value="PROTEIN TIS11"/>
    <property type="match status" value="1"/>
</dbReference>
<feature type="compositionally biased region" description="Low complexity" evidence="7">
    <location>
        <begin position="94"/>
        <end position="104"/>
    </location>
</feature>
<dbReference type="SMART" id="SM00356">
    <property type="entry name" value="ZnF_C3H1"/>
    <property type="match status" value="2"/>
</dbReference>
<feature type="compositionally biased region" description="Low complexity" evidence="7">
    <location>
        <begin position="459"/>
        <end position="474"/>
    </location>
</feature>
<feature type="region of interest" description="Disordered" evidence="7">
    <location>
        <begin position="330"/>
        <end position="358"/>
    </location>
</feature>
<keyword evidence="4 5" id="KW-0862">Zinc</keyword>
<feature type="zinc finger region" description="C3H1-type" evidence="5">
    <location>
        <begin position="269"/>
        <end position="297"/>
    </location>
</feature>
<evidence type="ECO:0000256" key="6">
    <source>
        <dbReference type="SAM" id="Coils"/>
    </source>
</evidence>
<keyword evidence="3 5" id="KW-0863">Zinc-finger</keyword>
<feature type="compositionally biased region" description="Low complexity" evidence="7">
    <location>
        <begin position="349"/>
        <end position="358"/>
    </location>
</feature>
<dbReference type="Pfam" id="PF00642">
    <property type="entry name" value="zf-CCCH"/>
    <property type="match status" value="2"/>
</dbReference>
<dbReference type="PROSITE" id="PS50103">
    <property type="entry name" value="ZF_C3H1"/>
    <property type="match status" value="2"/>
</dbReference>
<evidence type="ECO:0000256" key="3">
    <source>
        <dbReference type="ARBA" id="ARBA00022771"/>
    </source>
</evidence>
<sequence length="790" mass="83742">MPTLTSIFDTIAVVVAVEFIDVDFSHVFGVFCFVDLCPGWTKRGFSCAVRSGVLLGPQQFDPQSRMTAVMCGPASNSTTTVAVSQQQQDTLLSSSQSQASIQGQPGLPTPVATPTSPVDQQQHQQIQSQHPQQQQQLPTKANAQLQQRVAALQQSVGNLAQLDLQGLAALLPPGTSIEQLQNIKQKLVQLNQIQQQQAQHRKLERSASEPHPHTDIKDMPESALSSVNSSRYKTELCRPFEENGTCKYGDKCQFAHGLEELRSLARHPKYKTELCRTFHTTGLCPYGPRCHFIHNADEAKRIAASSATSPGSASLSGVSSASSQEALNMKMLGNPPTHGGNAGFEPYAQQQQQQQLTQQHKIYSQYGLMRGGQHAATRQPQQAAHQQDILSQMQHHPSAAMMKSRMHALRPKALSIGCMSLGSAGELSPPVSPSMHDDPFTPSYLNASTRHGGGNFFTASSSPSSSSASPSVSSGDVSMLYPSPSPPSLSTSPLAAGVTINAGMAMSGSHPTSATCPSGLLTPSPTMSSPTSSCGSAYGGSHLPLSMSSTCTPLSFSSTFGDQLMSAPAVISSSPIFEFPSVNNATSGGGEHRRFRTLTPPSPLESLGADLTDSLVGVDGCFSGQSFAMKKSTIMAIDSAGGCMANISASPISDGGGRCGAMRLRCLVPKGALLSAAADAIDQEVLLKRERDIVGTHVQTQQQTEVGIHHCQGLTTYGGKGRAEKSLASDAPDAARLEDEETGLNGHRSEIGKVRRKQRRKACEPRPGTGKKTSVLENVLAGAFCPWATQ</sequence>
<dbReference type="STRING" id="418985.A0A1V9X5N7"/>
<proteinExistence type="predicted"/>
<feature type="domain" description="C3H1-type" evidence="8">
    <location>
        <begin position="231"/>
        <end position="259"/>
    </location>
</feature>
<dbReference type="InParanoid" id="A0A1V9X5N7"/>
<keyword evidence="6" id="KW-0175">Coiled coil</keyword>
<evidence type="ECO:0000313" key="10">
    <source>
        <dbReference type="Proteomes" id="UP000192247"/>
    </source>
</evidence>
<comment type="caution">
    <text evidence="9">The sequence shown here is derived from an EMBL/GenBank/DDBJ whole genome shotgun (WGS) entry which is preliminary data.</text>
</comment>